<dbReference type="InterPro" id="IPR001736">
    <property type="entry name" value="PLipase_D/transphosphatidylase"/>
</dbReference>
<dbReference type="InterPro" id="IPR015679">
    <property type="entry name" value="PLipase_D_fam"/>
</dbReference>
<dbReference type="PROSITE" id="PS50035">
    <property type="entry name" value="PLD"/>
    <property type="match status" value="2"/>
</dbReference>
<dbReference type="GO" id="GO:0035556">
    <property type="term" value="P:intracellular signal transduction"/>
    <property type="evidence" value="ECO:0007669"/>
    <property type="project" value="InterPro"/>
</dbReference>
<dbReference type="GO" id="GO:0035091">
    <property type="term" value="F:phosphatidylinositol binding"/>
    <property type="evidence" value="ECO:0007669"/>
    <property type="project" value="InterPro"/>
</dbReference>
<proteinExistence type="inferred from homology"/>
<dbReference type="STRING" id="6198.A0A074ZXN8"/>
<evidence type="ECO:0000256" key="7">
    <source>
        <dbReference type="SAM" id="MobiDB-lite"/>
    </source>
</evidence>
<dbReference type="RefSeq" id="XP_009168168.1">
    <property type="nucleotide sequence ID" value="XM_009169904.1"/>
</dbReference>
<dbReference type="AlphaFoldDB" id="A0A074ZXN8"/>
<dbReference type="SUPFAM" id="SSF56024">
    <property type="entry name" value="Phospholipase D/nuclease"/>
    <property type="match status" value="3"/>
</dbReference>
<sequence>MSGDNEADLLNTTVDSNLGITDRKAMKNPNPRFFAASLTEIIVGSQFSGMLYTPNAPVFVKIIGINESGHSVGSKDQPPSSTTHHHRRFRFSDSSWYLIKVTHGKYEWTMKKTIAEFGTMNSAVRNQLRVRVLLTLGRGKRVHVPYFPSKLDILFRGKMAERKVSLTYSQWIFPIKGILEEYLQGVMACDILRTMDAVIRFFEISPVSFHERLGLTKWKEDYVHKLSSNRLLPLCCTNKFCRQSRWLVIKDTYLLYLKRSVKTDQSVEEMDIERFFQTGAFMNKVKRQWRFCKVLLMDQSFAFIRKVETNARNYYLKVYNTHGRLIFACQSEWHLQNWVDELATVLSTEGARDYVDDHRFGSFAPPRPNTHVTVFIDGACYMEAVAKAIAQARYEIFITDWCMNPEIFLRRPVNSNTWRLDKLLQAKAEQGVCVCIMLYNGIEGIVPFSSVQTARYLHSLHPNIHVYFSPVRIMFWSHHEKMVSVDQSVVFMGGIDLCFGRWDTVDHRLQDVLKTSTVVKLEPPSPISSFKYMDSGKQRVSLGTDAPRYKSPSQIKSTQKRRTSIWRLPKPFSGKNLTVQDRRAPRSSRAPLDQAESTEDSAVHRRFTLMFQRFGKKVHAIFSKADAKPHSAEDYVELNEDADLKYLEAEWGSHREDSGAYNNFGFEGEEDEQLDETEKAEMVDLDQLCELGTRCTWIGQDYVNWMLAEPSPKLHAGADTVDRMITPRVPWHDIGCVLSGRIAADFSRHFIQRWNAIRVLRDTVDRMITPRVPWHDIGCVLSGRIAADFSRHFIQRWNAIRTSRIKTTTKGTAERAKRRRKPLLLPTYRCVPWTESELKTVLLDPRQSSVVQAQALRSCSNWSLGVPAGNTRRGTRNEFRQFIKGAPSTGSESSHATRVTEIGLESSIISAYVECILEAKRFIYIENQFFISFLTIPEDILDGSISRPHSTQSVVSIGDYDPYHLLPPGCETTVKNRLVDALYLRILRAHRENTPFRVFILLPLIPGFTGTYGDPKSYSQHKILYYLRLSLFVGDTALLPRLRKSEIDPDNYVSICGLRTYDEWPGGELKSEIIYIHSKFMVVDDCKMIIGSANINDRSLRGKRDSELAVLIEKNPAGQHSPVEVCPFIRRVRRSLMAEHLGVLPTLQRGFQGEWPDELLDDPVCDEFFNTIWKATADKNAEIFEQVFNAIPANRLKCFSDCRVHRDQLPLSITDPDRAKAMVKQIRAAVENVAPAIIWT</sequence>
<evidence type="ECO:0000256" key="5">
    <source>
        <dbReference type="ARBA" id="ARBA00023098"/>
    </source>
</evidence>
<dbReference type="Proteomes" id="UP000054324">
    <property type="component" value="Unassembled WGS sequence"/>
</dbReference>
<keyword evidence="3 6" id="KW-0378">Hydrolase</keyword>
<feature type="domain" description="PLD phosphodiesterase" evidence="8">
    <location>
        <begin position="1072"/>
        <end position="1099"/>
    </location>
</feature>
<dbReference type="PANTHER" id="PTHR18896">
    <property type="entry name" value="PHOSPHOLIPASE D"/>
    <property type="match status" value="1"/>
</dbReference>
<dbReference type="GeneID" id="20319196"/>
<dbReference type="SMART" id="SM00155">
    <property type="entry name" value="PLDc"/>
    <property type="match status" value="2"/>
</dbReference>
<dbReference type="InterPro" id="IPR025202">
    <property type="entry name" value="PLD-like_dom"/>
</dbReference>
<dbReference type="GO" id="GO:0060627">
    <property type="term" value="P:regulation of vesicle-mediated transport"/>
    <property type="evidence" value="ECO:0007669"/>
    <property type="project" value="TreeGrafter"/>
</dbReference>
<comment type="similarity">
    <text evidence="6">Belongs to the phospholipase D family.</text>
</comment>
<dbReference type="PIRSF" id="PIRSF009376">
    <property type="entry name" value="Phospholipase_D_euk"/>
    <property type="match status" value="1"/>
</dbReference>
<dbReference type="InterPro" id="IPR016555">
    <property type="entry name" value="PLipase_D_euk"/>
</dbReference>
<evidence type="ECO:0000256" key="1">
    <source>
        <dbReference type="ARBA" id="ARBA00000798"/>
    </source>
</evidence>
<dbReference type="KEGG" id="ovi:T265_05014"/>
<evidence type="ECO:0000313" key="9">
    <source>
        <dbReference type="EMBL" id="KER28105.1"/>
    </source>
</evidence>
<dbReference type="Gene3D" id="3.30.870.10">
    <property type="entry name" value="Endonuclease Chain A"/>
    <property type="match status" value="3"/>
</dbReference>
<evidence type="ECO:0000256" key="6">
    <source>
        <dbReference type="PIRNR" id="PIRNR009376"/>
    </source>
</evidence>
<keyword evidence="2" id="KW-0677">Repeat</keyword>
<name>A0A074ZXN8_OPIVI</name>
<evidence type="ECO:0000256" key="3">
    <source>
        <dbReference type="ARBA" id="ARBA00022801"/>
    </source>
</evidence>
<dbReference type="CTD" id="20319196"/>
<evidence type="ECO:0000259" key="8">
    <source>
        <dbReference type="PROSITE" id="PS50035"/>
    </source>
</evidence>
<dbReference type="GO" id="GO:0006654">
    <property type="term" value="P:phosphatidic acid biosynthetic process"/>
    <property type="evidence" value="ECO:0007669"/>
    <property type="project" value="InterPro"/>
</dbReference>
<accession>A0A074ZXN8</accession>
<reference evidence="9 10" key="1">
    <citation type="submission" date="2013-11" db="EMBL/GenBank/DDBJ databases">
        <title>Opisthorchis viverrini - life in the bile duct.</title>
        <authorList>
            <person name="Young N.D."/>
            <person name="Nagarajan N."/>
            <person name="Lin S.J."/>
            <person name="Korhonen P.K."/>
            <person name="Jex A.R."/>
            <person name="Hall R.S."/>
            <person name="Safavi-Hemami H."/>
            <person name="Kaewkong W."/>
            <person name="Bertrand D."/>
            <person name="Gao S."/>
            <person name="Seet Q."/>
            <person name="Wongkham S."/>
            <person name="Teh B.T."/>
            <person name="Wongkham C."/>
            <person name="Intapan P.M."/>
            <person name="Maleewong W."/>
            <person name="Yang X."/>
            <person name="Hu M."/>
            <person name="Wang Z."/>
            <person name="Hofmann A."/>
            <person name="Sternberg P.W."/>
            <person name="Tan P."/>
            <person name="Wang J."/>
            <person name="Gasser R.B."/>
        </authorList>
    </citation>
    <scope>NUCLEOTIDE SEQUENCE [LARGE SCALE GENOMIC DNA]</scope>
</reference>
<dbReference type="CDD" id="cd09141">
    <property type="entry name" value="PLDc_vPLD1_2_yPLD_like_2"/>
    <property type="match status" value="1"/>
</dbReference>
<keyword evidence="5" id="KW-0443">Lipid metabolism</keyword>
<evidence type="ECO:0000256" key="2">
    <source>
        <dbReference type="ARBA" id="ARBA00022737"/>
    </source>
</evidence>
<organism evidence="9 10">
    <name type="scientific">Opisthorchis viverrini</name>
    <name type="common">Southeast Asian liver fluke</name>
    <dbReference type="NCBI Taxonomy" id="6198"/>
    <lineage>
        <taxon>Eukaryota</taxon>
        <taxon>Metazoa</taxon>
        <taxon>Spiralia</taxon>
        <taxon>Lophotrochozoa</taxon>
        <taxon>Platyhelminthes</taxon>
        <taxon>Trematoda</taxon>
        <taxon>Digenea</taxon>
        <taxon>Opisthorchiida</taxon>
        <taxon>Opisthorchiata</taxon>
        <taxon>Opisthorchiidae</taxon>
        <taxon>Opisthorchis</taxon>
    </lineage>
</organism>
<dbReference type="Pfam" id="PF13091">
    <property type="entry name" value="PLDc_2"/>
    <property type="match status" value="1"/>
</dbReference>
<dbReference type="GO" id="GO:0009395">
    <property type="term" value="P:phospholipid catabolic process"/>
    <property type="evidence" value="ECO:0007669"/>
    <property type="project" value="TreeGrafter"/>
</dbReference>
<feature type="region of interest" description="Disordered" evidence="7">
    <location>
        <begin position="573"/>
        <end position="599"/>
    </location>
</feature>
<keyword evidence="4 6" id="KW-0442">Lipid degradation</keyword>
<dbReference type="SUPFAM" id="SSF64268">
    <property type="entry name" value="PX domain"/>
    <property type="match status" value="1"/>
</dbReference>
<evidence type="ECO:0000256" key="4">
    <source>
        <dbReference type="ARBA" id="ARBA00022963"/>
    </source>
</evidence>
<gene>
    <name evidence="9" type="ORF">T265_05014</name>
</gene>
<evidence type="ECO:0000313" key="10">
    <source>
        <dbReference type="Proteomes" id="UP000054324"/>
    </source>
</evidence>
<dbReference type="OrthoDB" id="14911at2759"/>
<dbReference type="EC" id="3.1.4.4" evidence="6"/>
<comment type="catalytic activity">
    <reaction evidence="1 6">
        <text>a 1,2-diacyl-sn-glycero-3-phosphocholine + H2O = a 1,2-diacyl-sn-glycero-3-phosphate + choline + H(+)</text>
        <dbReference type="Rhea" id="RHEA:14445"/>
        <dbReference type="ChEBI" id="CHEBI:15354"/>
        <dbReference type="ChEBI" id="CHEBI:15377"/>
        <dbReference type="ChEBI" id="CHEBI:15378"/>
        <dbReference type="ChEBI" id="CHEBI:57643"/>
        <dbReference type="ChEBI" id="CHEBI:58608"/>
        <dbReference type="EC" id="3.1.4.4"/>
    </reaction>
</comment>
<dbReference type="PANTHER" id="PTHR18896:SF76">
    <property type="entry name" value="PHOSPHOLIPASE"/>
    <property type="match status" value="1"/>
</dbReference>
<protein>
    <recommendedName>
        <fullName evidence="6">Phospholipase</fullName>
        <ecNumber evidence="6">3.1.4.4</ecNumber>
    </recommendedName>
</protein>
<dbReference type="EMBL" id="KL596707">
    <property type="protein sequence ID" value="KER28105.1"/>
    <property type="molecule type" value="Genomic_DNA"/>
</dbReference>
<dbReference type="InterPro" id="IPR036871">
    <property type="entry name" value="PX_dom_sf"/>
</dbReference>
<dbReference type="GO" id="GO:0004630">
    <property type="term" value="F:phospholipase D activity"/>
    <property type="evidence" value="ECO:0007669"/>
    <property type="project" value="UniProtKB-UniRule"/>
</dbReference>
<feature type="domain" description="PLD phosphodiesterase" evidence="8">
    <location>
        <begin position="474"/>
        <end position="501"/>
    </location>
</feature>
<keyword evidence="10" id="KW-1185">Reference proteome</keyword>